<dbReference type="Proteomes" id="UP000289411">
    <property type="component" value="Unassembled WGS sequence"/>
</dbReference>
<dbReference type="Gene3D" id="3.10.450.350">
    <property type="match status" value="1"/>
</dbReference>
<keyword evidence="5" id="KW-0862">Zinc</keyword>
<keyword evidence="10" id="KW-1185">Reference proteome</keyword>
<dbReference type="GO" id="GO:0004222">
    <property type="term" value="F:metalloendopeptidase activity"/>
    <property type="evidence" value="ECO:0007669"/>
    <property type="project" value="TreeGrafter"/>
</dbReference>
<sequence length="677" mass="73114">MKQRLCRAVVNADRGRGADRLGAIASADHRGAGLVDIGVEPPIQIAGRPLLAQDRRNVSVRWLSAVVLTGIAGSGLIGTTVFVAMDGQSTVAQAPELVTPARSAKAPDTGLVKGDRLIRSADIVAEKQSFKTPVAVKIGDKQIIRMRGFTHVATTLALASTGNDDDVPEFNPLKLMAQDANPAEAPPPDPGPALADADVTFTTRDLSNIEPGRFGGFLSTDEIQAQVAESARSLAQPNRTPLVPQMLLMRTSRAGALPGNGLGFADPQFPAAPFSSIEVHMVAENVTTVPRSDSTRDRDAAERLIVFRHGDSFDDLLRNNGATRDQIRSIDAAFAPKRGEAPVADGRRIRLMFARLDDSRQRQIARISVYADEALETTIALADTGDYVKVANAEAPKRAPAAASEEGGFRLYDSLYETALKQDMPKPLIDTLVRVFGNDVDFQRSVAGGDSFDAFYSDGDDDGGRSDLLYASITVRNETFRYYRFVTPDDNAVDFYDENGRSVRKFLMRSPVPNAQMTSGFGLRFHPILGYSRPHTGVDWAAPIGTPILAAGSGTVLKAEHSSSYGNHVEIQHANGYITTYSHMTGFARGIADGVRVRQGQVVGYLGQTGLATGPHLHYEVIVNGHFVDPMRVKLARTREMDGKVLADFKRERDRIDTLMAGAPNAVATTPEKHAEN</sequence>
<accession>A0A4Q2R851</accession>
<dbReference type="Gene3D" id="2.70.70.10">
    <property type="entry name" value="Glucose Permease (Domain IIA)"/>
    <property type="match status" value="1"/>
</dbReference>
<gene>
    <name evidence="9" type="ORF">D3272_18085</name>
</gene>
<dbReference type="PANTHER" id="PTHR21666:SF288">
    <property type="entry name" value="CELL DIVISION PROTEIN YTFB"/>
    <property type="match status" value="1"/>
</dbReference>
<dbReference type="CDD" id="cd12797">
    <property type="entry name" value="M23_peptidase"/>
    <property type="match status" value="1"/>
</dbReference>
<keyword evidence="7" id="KW-0812">Transmembrane</keyword>
<dbReference type="SUPFAM" id="SSF51261">
    <property type="entry name" value="Duplicated hybrid motif"/>
    <property type="match status" value="1"/>
</dbReference>
<dbReference type="EMBL" id="QYBC01000016">
    <property type="protein sequence ID" value="RYB02990.1"/>
    <property type="molecule type" value="Genomic_DNA"/>
</dbReference>
<comment type="caution">
    <text evidence="9">The sequence shown here is derived from an EMBL/GenBank/DDBJ whole genome shotgun (WGS) entry which is preliminary data.</text>
</comment>
<dbReference type="OrthoDB" id="9805070at2"/>
<feature type="domain" description="M23ase beta-sheet core" evidence="8">
    <location>
        <begin position="534"/>
        <end position="630"/>
    </location>
</feature>
<dbReference type="GO" id="GO:0046872">
    <property type="term" value="F:metal ion binding"/>
    <property type="evidence" value="ECO:0007669"/>
    <property type="project" value="UniProtKB-KW"/>
</dbReference>
<keyword evidence="6" id="KW-0482">Metalloprotease</keyword>
<evidence type="ECO:0000256" key="3">
    <source>
        <dbReference type="ARBA" id="ARBA00022723"/>
    </source>
</evidence>
<name>A0A4Q2R851_9HYPH</name>
<organism evidence="9 10">
    <name type="scientific">Lichenibacterium ramalinae</name>
    <dbReference type="NCBI Taxonomy" id="2316527"/>
    <lineage>
        <taxon>Bacteria</taxon>
        <taxon>Pseudomonadati</taxon>
        <taxon>Pseudomonadota</taxon>
        <taxon>Alphaproteobacteria</taxon>
        <taxon>Hyphomicrobiales</taxon>
        <taxon>Lichenihabitantaceae</taxon>
        <taxon>Lichenibacterium</taxon>
    </lineage>
</organism>
<evidence type="ECO:0000256" key="7">
    <source>
        <dbReference type="SAM" id="Phobius"/>
    </source>
</evidence>
<reference evidence="9 10" key="1">
    <citation type="submission" date="2018-09" db="EMBL/GenBank/DDBJ databases">
        <authorList>
            <person name="Grouzdev D.S."/>
            <person name="Krutkina M.S."/>
        </authorList>
    </citation>
    <scope>NUCLEOTIDE SEQUENCE [LARGE SCALE GENOMIC DNA]</scope>
    <source>
        <strain evidence="9 10">RmlP001</strain>
    </source>
</reference>
<keyword evidence="4" id="KW-0378">Hydrolase</keyword>
<protein>
    <submittedName>
        <fullName evidence="9">M23 family metallopeptidase</fullName>
    </submittedName>
</protein>
<evidence type="ECO:0000313" key="10">
    <source>
        <dbReference type="Proteomes" id="UP000289411"/>
    </source>
</evidence>
<feature type="transmembrane region" description="Helical" evidence="7">
    <location>
        <begin position="62"/>
        <end position="85"/>
    </location>
</feature>
<dbReference type="InterPro" id="IPR016047">
    <property type="entry name" value="M23ase_b-sheet_dom"/>
</dbReference>
<comment type="cofactor">
    <cofactor evidence="1">
        <name>Zn(2+)</name>
        <dbReference type="ChEBI" id="CHEBI:29105"/>
    </cofactor>
</comment>
<dbReference type="Pfam" id="PF01551">
    <property type="entry name" value="Peptidase_M23"/>
    <property type="match status" value="1"/>
</dbReference>
<dbReference type="InterPro" id="IPR011055">
    <property type="entry name" value="Dup_hybrid_motif"/>
</dbReference>
<evidence type="ECO:0000256" key="2">
    <source>
        <dbReference type="ARBA" id="ARBA00022670"/>
    </source>
</evidence>
<evidence type="ECO:0000256" key="6">
    <source>
        <dbReference type="ARBA" id="ARBA00023049"/>
    </source>
</evidence>
<dbReference type="PANTHER" id="PTHR21666">
    <property type="entry name" value="PEPTIDASE-RELATED"/>
    <property type="match status" value="1"/>
</dbReference>
<keyword evidence="7" id="KW-0472">Membrane</keyword>
<evidence type="ECO:0000313" key="9">
    <source>
        <dbReference type="EMBL" id="RYB02990.1"/>
    </source>
</evidence>
<dbReference type="GO" id="GO:0006508">
    <property type="term" value="P:proteolysis"/>
    <property type="evidence" value="ECO:0007669"/>
    <property type="project" value="UniProtKB-KW"/>
</dbReference>
<evidence type="ECO:0000256" key="4">
    <source>
        <dbReference type="ARBA" id="ARBA00022801"/>
    </source>
</evidence>
<proteinExistence type="predicted"/>
<evidence type="ECO:0000256" key="5">
    <source>
        <dbReference type="ARBA" id="ARBA00022833"/>
    </source>
</evidence>
<keyword evidence="2" id="KW-0645">Protease</keyword>
<evidence type="ECO:0000259" key="8">
    <source>
        <dbReference type="Pfam" id="PF01551"/>
    </source>
</evidence>
<dbReference type="AlphaFoldDB" id="A0A4Q2R851"/>
<keyword evidence="3" id="KW-0479">Metal-binding</keyword>
<evidence type="ECO:0000256" key="1">
    <source>
        <dbReference type="ARBA" id="ARBA00001947"/>
    </source>
</evidence>
<dbReference type="InterPro" id="IPR050570">
    <property type="entry name" value="Cell_wall_metabolism_enzyme"/>
</dbReference>
<reference evidence="9 10" key="2">
    <citation type="submission" date="2019-02" db="EMBL/GenBank/DDBJ databases">
        <title>'Lichenibacterium ramalinii' gen. nov. sp. nov., 'Lichenibacterium minor' gen. nov. sp. nov.</title>
        <authorList>
            <person name="Pankratov T."/>
        </authorList>
    </citation>
    <scope>NUCLEOTIDE SEQUENCE [LARGE SCALE GENOMIC DNA]</scope>
    <source>
        <strain evidence="9 10">RmlP001</strain>
    </source>
</reference>
<keyword evidence="7" id="KW-1133">Transmembrane helix</keyword>